<dbReference type="Gene3D" id="2.160.20.10">
    <property type="entry name" value="Single-stranded right-handed beta-helix, Pectin lyase-like"/>
    <property type="match status" value="2"/>
</dbReference>
<dbReference type="Pfam" id="PF12708">
    <property type="entry name" value="Pect-lyase_RHGA_epim"/>
    <property type="match status" value="1"/>
</dbReference>
<dbReference type="InterPro" id="IPR012334">
    <property type="entry name" value="Pectin_lyas_fold"/>
</dbReference>
<dbReference type="InterPro" id="IPR011050">
    <property type="entry name" value="Pectin_lyase_fold/virulence"/>
</dbReference>
<name>A0ABY2FC06_9ACTN</name>
<protein>
    <submittedName>
        <fullName evidence="2">Pectate lyase-like protein</fullName>
    </submittedName>
</protein>
<dbReference type="RefSeq" id="WP_134131710.1">
    <property type="nucleotide sequence ID" value="NZ_SODU01000003.1"/>
</dbReference>
<comment type="caution">
    <text evidence="2">The sequence shown here is derived from an EMBL/GenBank/DDBJ whole genome shotgun (WGS) entry which is preliminary data.</text>
</comment>
<gene>
    <name evidence="2" type="ORF">EV137_6238</name>
</gene>
<dbReference type="EMBL" id="SODU01000003">
    <property type="protein sequence ID" value="TDW88145.1"/>
    <property type="molecule type" value="Genomic_DNA"/>
</dbReference>
<dbReference type="PROSITE" id="PS51318">
    <property type="entry name" value="TAT"/>
    <property type="match status" value="1"/>
</dbReference>
<evidence type="ECO:0000313" key="3">
    <source>
        <dbReference type="Proteomes" id="UP000295060"/>
    </source>
</evidence>
<organism evidence="2 3">
    <name type="scientific">Kribbella pratensis</name>
    <dbReference type="NCBI Taxonomy" id="2512112"/>
    <lineage>
        <taxon>Bacteria</taxon>
        <taxon>Bacillati</taxon>
        <taxon>Actinomycetota</taxon>
        <taxon>Actinomycetes</taxon>
        <taxon>Propionibacteriales</taxon>
        <taxon>Kribbellaceae</taxon>
        <taxon>Kribbella</taxon>
    </lineage>
</organism>
<dbReference type="SUPFAM" id="SSF51126">
    <property type="entry name" value="Pectin lyase-like"/>
    <property type="match status" value="2"/>
</dbReference>
<proteinExistence type="predicted"/>
<feature type="domain" description="Rhamnogalacturonase A/B/Epimerase-like pectate lyase" evidence="1">
    <location>
        <begin position="62"/>
        <end position="268"/>
    </location>
</feature>
<sequence>MLSRRHFTGLAAAAVAVPFVNVGIQPAAAHPEALGFGSAYDARPPDPTGVVLGSPGFEVGADATEALQAAVDEASRRGIANKLGDILGGARDFPLGDGGGVVFVPPGTYNLSAPIDVHDSVRIIGFGRRRPRFVLAPNSPGYAGSVPRDVFSFRRRPVGGPVSYANNDTFGSGLINVDIAIGSGNPQAIAVRFGGAQLCLLQDLDLDVGDGWAGIDHNANLIQRVRVRGGAVGLNAYAASAGWPTTVLDCRFTGQRETAVRANNDAKLVLVRTVLAGTPRGVECVPAQFLHLYLHGCVLEDVAEGIVMNDSDQLPGATDPRIRNSNQLNLVDSVVRRTPTVLTLAQSGRRTSARDGGIDLSYGLRITDGLSAREARADGVVMVQGAPDRDVLTTDVPELPSVSTWVSVADVAVRMGRTIGTGGDDLPVFQAAVDRHENVFVPIGEYVLAGTLRLRQNTNLIGLHPRQTWLRTPDGTPYFGDPDRPRALVETPFGGRNIVHGLGLDTARNTPGAVNISWRSGRGSYLADLATQFVKWHPNDVPGGDPGYTYRGKHKYGIWVRGGGGVLSNIWSSNGWADNGLLVEHSSVPTSAYELSIEHHQHREVVLRQVSGWQFFGLQTEDHIYGWQSQAVELDRCHHLLFGNSVLFRVATVLGPSPYGVGLRDCHDIVFRGTRGYRDKTPEFTQWGAAVADVRSRRVVPEPEFAVLEIR</sequence>
<evidence type="ECO:0000259" key="1">
    <source>
        <dbReference type="Pfam" id="PF12708"/>
    </source>
</evidence>
<accession>A0ABY2FC06</accession>
<keyword evidence="3" id="KW-1185">Reference proteome</keyword>
<dbReference type="InterPro" id="IPR024535">
    <property type="entry name" value="RHGA/B-epi-like_pectate_lyase"/>
</dbReference>
<dbReference type="InterPro" id="IPR006311">
    <property type="entry name" value="TAT_signal"/>
</dbReference>
<evidence type="ECO:0000313" key="2">
    <source>
        <dbReference type="EMBL" id="TDW88145.1"/>
    </source>
</evidence>
<dbReference type="Proteomes" id="UP000295060">
    <property type="component" value="Unassembled WGS sequence"/>
</dbReference>
<reference evidence="2 3" key="1">
    <citation type="submission" date="2019-03" db="EMBL/GenBank/DDBJ databases">
        <title>Genomic Encyclopedia of Type Strains, Phase III (KMG-III): the genomes of soil and plant-associated and newly described type strains.</title>
        <authorList>
            <person name="Whitman W."/>
        </authorList>
    </citation>
    <scope>NUCLEOTIDE SEQUENCE [LARGE SCALE GENOMIC DNA]</scope>
    <source>
        <strain evidence="2 3">VKMAc-2574</strain>
    </source>
</reference>